<evidence type="ECO:0000313" key="6">
    <source>
        <dbReference type="EMBL" id="ABP36458.1"/>
    </source>
</evidence>
<dbReference type="SUPFAM" id="SSF51120">
    <property type="entry name" value="beta-Roll"/>
    <property type="match status" value="3"/>
</dbReference>
<dbReference type="Pfam" id="PF00353">
    <property type="entry name" value="HemolysinCabind"/>
    <property type="match status" value="5"/>
</dbReference>
<dbReference type="InterPro" id="IPR018511">
    <property type="entry name" value="Hemolysin-typ_Ca-bd_CS"/>
</dbReference>
<protein>
    <submittedName>
        <fullName evidence="6">Putative outer membrane adhesin like protein</fullName>
    </submittedName>
</protein>
<evidence type="ECO:0000259" key="5">
    <source>
        <dbReference type="Pfam" id="PF19078"/>
    </source>
</evidence>
<dbReference type="NCBIfam" id="NF012211">
    <property type="entry name" value="tand_rpt_95"/>
    <property type="match status" value="4"/>
</dbReference>
<accession>A4SD99</accession>
<dbReference type="eggNOG" id="COG2931">
    <property type="taxonomic scope" value="Bacteria"/>
</dbReference>
<dbReference type="STRING" id="290318.Cvib_0436"/>
<evidence type="ECO:0000259" key="4">
    <source>
        <dbReference type="Pfam" id="PF17803"/>
    </source>
</evidence>
<reference evidence="6" key="1">
    <citation type="submission" date="2007-03" db="EMBL/GenBank/DDBJ databases">
        <title>Complete sequence of Prosthecochloris vibrioformis DSM 265.</title>
        <authorList>
            <consortium name="US DOE Joint Genome Institute"/>
            <person name="Copeland A."/>
            <person name="Lucas S."/>
            <person name="Lapidus A."/>
            <person name="Barry K."/>
            <person name="Detter J.C."/>
            <person name="Glavina del Rio T."/>
            <person name="Hammon N."/>
            <person name="Israni S."/>
            <person name="Pitluck S."/>
            <person name="Schmutz J."/>
            <person name="Larimer F."/>
            <person name="Land M."/>
            <person name="Hauser L."/>
            <person name="Mikhailova N."/>
            <person name="Li T."/>
            <person name="Overmann J."/>
            <person name="Schuster S.C."/>
            <person name="Bryant D.A."/>
            <person name="Richardson P."/>
        </authorList>
    </citation>
    <scope>NUCLEOTIDE SEQUENCE [LARGE SCALE GENOMIC DNA]</scope>
    <source>
        <strain evidence="6">DSM 265</strain>
    </source>
</reference>
<feature type="domain" description="RapA2 cadherin-like" evidence="4">
    <location>
        <begin position="2290"/>
        <end position="2350"/>
    </location>
</feature>
<dbReference type="PRINTS" id="PR00313">
    <property type="entry name" value="CABNDNGRPT"/>
</dbReference>
<dbReference type="Pfam" id="PF19078">
    <property type="entry name" value="Big_12"/>
    <property type="match status" value="1"/>
</dbReference>
<name>A4SD99_CHLPM</name>
<dbReference type="KEGG" id="pvi:Cvib_0436"/>
<dbReference type="EMBL" id="CP000607">
    <property type="protein sequence ID" value="ABP36458.1"/>
    <property type="molecule type" value="Genomic_DNA"/>
</dbReference>
<dbReference type="eggNOG" id="COG2373">
    <property type="taxonomic scope" value="Bacteria"/>
</dbReference>
<dbReference type="Pfam" id="PF17803">
    <property type="entry name" value="Cadherin_4"/>
    <property type="match status" value="3"/>
</dbReference>
<keyword evidence="2" id="KW-0964">Secreted</keyword>
<gene>
    <name evidence="6" type="ordered locus">Cvib_0436</name>
</gene>
<comment type="subcellular location">
    <subcellularLocation>
        <location evidence="1">Secreted</location>
    </subcellularLocation>
</comment>
<evidence type="ECO:0000256" key="3">
    <source>
        <dbReference type="SAM" id="MobiDB-lite"/>
    </source>
</evidence>
<organism evidence="6">
    <name type="scientific">Chlorobium phaeovibrioides (strain DSM 265 / 1930)</name>
    <name type="common">Prosthecochloris vibrioformis (strain DSM 265)</name>
    <dbReference type="NCBI Taxonomy" id="290318"/>
    <lineage>
        <taxon>Bacteria</taxon>
        <taxon>Pseudomonadati</taxon>
        <taxon>Chlorobiota</taxon>
        <taxon>Chlorobiia</taxon>
        <taxon>Chlorobiales</taxon>
        <taxon>Chlorobiaceae</taxon>
        <taxon>Chlorobium/Pelodictyon group</taxon>
        <taxon>Chlorobium</taxon>
    </lineage>
</organism>
<dbReference type="PANTHER" id="PTHR38340:SF1">
    <property type="entry name" value="S-LAYER PROTEIN"/>
    <property type="match status" value="1"/>
</dbReference>
<dbReference type="GO" id="GO:0005509">
    <property type="term" value="F:calcium ion binding"/>
    <property type="evidence" value="ECO:0007669"/>
    <property type="project" value="InterPro"/>
</dbReference>
<feature type="region of interest" description="Disordered" evidence="3">
    <location>
        <begin position="1932"/>
        <end position="1954"/>
    </location>
</feature>
<dbReference type="InterPro" id="IPR040853">
    <property type="entry name" value="RapA2_cadherin-like"/>
</dbReference>
<feature type="domain" description="RapA2 cadherin-like" evidence="4">
    <location>
        <begin position="2174"/>
        <end position="2237"/>
    </location>
</feature>
<dbReference type="PROSITE" id="PS00330">
    <property type="entry name" value="HEMOLYSIN_CALCIUM"/>
    <property type="match status" value="5"/>
</dbReference>
<dbReference type="OrthoDB" id="9805017at2"/>
<dbReference type="eggNOG" id="COG3210">
    <property type="taxonomic scope" value="Bacteria"/>
</dbReference>
<dbReference type="Gene3D" id="2.150.10.10">
    <property type="entry name" value="Serralysin-like metalloprotease, C-terminal"/>
    <property type="match status" value="3"/>
</dbReference>
<dbReference type="GO" id="GO:0005576">
    <property type="term" value="C:extracellular region"/>
    <property type="evidence" value="ECO:0007669"/>
    <property type="project" value="UniProtKB-SubCell"/>
</dbReference>
<dbReference type="eggNOG" id="COG5184">
    <property type="taxonomic scope" value="Bacteria"/>
</dbReference>
<sequence length="3679" mass="380889">MRLKQWARRAGKRIARTVSSWPSNLGVGIGLYVSHLFYEKWAASHLELPQAEEPDDGLTLDVNAALGAAIPDSLDETSSEREVFTVADPLPEKPPADPEEVVAPPDSEGSSVIMEFDGGEDILSYLVPSSDTGYALVADYQVYTLEYIEPQEPMYSVQEEDDDDDKGLFWLDPAAVLAVGLGFFAGTRSYYDFDELLAADNTAPVAADDDDAVDEGDTLTVGASAGVLSNDTDGDGDVLSVTAVRTGTESGYGSIGTVGDALTGTYGTLTLESDGSYTYTTDQTATDPLGEGESATDSFTYQVSDGQGGTDLAQLDITVSGVNDAPSASDDSVVSDEGAPVVLSLDDFGTYTDVDGDSVAGVKISSLPSAGSLEYSADGSTWTAVSAGQEISANAIGAGLLRFVPEAGASGDDYASIGFEVYDGAAYSEGGYVLSVDINTLPDSADDDGSVDEDATLAVDAAHGVLSNDIDDDGDALVVTGLRTGIEDGTGSTGTVGDALTGTYGTLTLESDGSYTYTTDQTATDPLGEGESATDSFTYQVSDGQGGTDLAQLDITVSGVNDAPSASDDSVVSNEGTTIVLSLDDFGTYTDVDGDSVAGVKISSLPSAGSLEYSADGSTWTAVSAGQEISANAIGAGLLRFVPEAGASGDDYASIGFEVYDGAAYSEGGYVLSVDINTLPDSTDDDGSVDEDATLAVDAAHGVLSNDIDDDGDALVVTGLRTGIEDGTGSTGTVGDALTGTYGTLTLESDGSYTYTTDQTATDPLGEGESATDSFTYQVSDGQGGTDLAQLDITVSGVNDAPSASDDSVVSDEGAPVVLSLDDFGTYTDVDGDSIAGVKISSLPSAGSLEYSADGSTWTAVSAGQEISANAIGAGLLRFVPEAGASGDDYASIGFEVYDGAAYSEGGYVLSVDINTLPDSADDDGSVDEDATLAVDAAHGVLSNDIDDDGDALVVTCLRTGIEDGTGSTGTVGDALTGTYGTLTLESDGSYTYTADQAAADALGEGETATDSFTYLISDGRGGTDLAQLDITVSGVNDEPVVAVEDVTGGVTEVVTPVADDPETAGDESLLTDSGTITFTDVDVADTHSISEVTASDEALGTLTASVSTDTTSGLGGVVTWNYSVAAAAVEYLADGETKDETFTFNVLDSEGGSVERTVTVRITGTNDEPVVAVEDVTGGVTEVVTPVADDPETAGDESLLTDSGTITFTDVDVADTHSISEVTASDEALGTLTASVSTDTTSGLGGVVTWNYSVAAAAVEYLADGETKDETFTFNVLDSEGGSVERTVTVRITGTNDEPVVDLKPSDATGIDNSATFIEVAGTDDGSAAVAFAAEGVNLSDIDSANLTSLTVSIASSTVESGDRLVLGSTVIDLSGQGLDWLDGGSGNDLIISLGGDDRILGGSGDDQIVLATYDDTTGGDGRVLILLGGGEDELITAVLDGAQGIDIEAIVGDYRMGDDSLNTEGLLDSENGTVDLADLMYTMKDTSDNVGEVVYGGTAFIYSVTDADNVFLLGSGDDYIDGGAGDDYLRGADGSDYIIGGGGDDYLFGGDGDDLLYGGSGTDGSDFISGGDGLGTAIFIYTSQSGSDYFLTIDANGVYEGMTGYDSATAQTYTYSFDRSSSLQGNQVEVNVTLTTTSDDETVSYTDRVLADVEQFKFVMPDEDPDDTMIETDTLDDLVGSVINVNTGEKFATIQAAIDASYTLDGHEILVTPNDYNEEAFISKDLSFFIQSGSTGVTLTLANQYDAQTEYELNVSVLSEENIMINGNGGDNTITLLTIEDLVDWDTDHVVAVAGIAYDTDDYLDDGVFHLVHDDGTEFGVIDQLDSANYTVIDLSDATANTGEVSYDGTAFSYSVTDAGEYRTVVFTSLVESGGEGAPAVISSYELLLDALKFNNTADDVTSGETRTFSVVASDGTDSSAAAVFTVTLQGTDDPSDADNTAPVAADDDDAVDEGDTLTVGASAGVLSNDTDGDGDGLSVTALMTATESGYASIGTVGDSLTGTYGTLTLESDGSYTYTADQAAADALGEGETATDSFIYLISDGRGGTDIAELDIVVSGVNDAPTSTDDRVASDEGATVVLALDDFGTFSDVDGDSLAGVRITTLPENGMLEYSSDGSTWTAVSVDQEISADAIGAGLLRFVPEGGASGEDYASIGFEVYDGIEYSEGGYTLTVDVNTLPSSTDDSVTTDEDVAYAFTLEDFGTFSDTDGDILAAVKISTLPGDGTLEYSSDGSTWTVVSVGQEISATDIVSGLLRFTPPADENGSSFATIGFQVSDGSSFGSSEYTLTVNIDPVNDLPTSTEDSVTTDEDTAVVLSASDFGTFADVDGDSLAGVRITTLESAGNLEYYDGSDWSDVTADQLVSAAAIDAGSLRYTPVADGNGTPYGTIGFEVFDGTAYSASEYTLTVNVTAVNDAPTSSDDTVTMDEDTSVVLALDDFGTFNDVDGDSFAGVRITALESAGDLEYYDGSQWVDVVADQLISASDIDAWNLRYTPADDAYGTPYATIGFEVYDGTDYSASDYTLSVNVSAVNDMPAVDLKPSDATGIDNSATFVEVAGTDDGSAVVAFAADGLNLSDIDSTDLATLKVSIDPSTVESGDRLVLGSTVIDLSDTSDNVGEVVYGGTAFSYSVTDAGEDRTVVFTSLVESGGEGAPAVISSYELLLDALKFNNTADDVTSGETRTFSVVASDGTDSSAAAVFTVTLQGTDDPSDLIFDMSAGPFIDYGTVVVDAYSSSGELLFSIEKNSVTGEYEIVGADAGDVQFIGEGAIIDTKIISGTEVDVVEEFQVRLFHYFGDVFLSLESGSYVDEATGTTTALDVALRAVVDVPENSVSEVSVTPYTESAVRLIELADLAAGGDGTLSFNDAGDAELISTYYAAAASGISELVGIDIVSTRATPVNDTEDFLAALGADATDEDIESNQYGLKLAALSELVFSDDQLASKVDYGVSSIVGDLEVTFNDTGGLDFDLISFTTTQVELTDSFTDYNADFTYETTDAEGNTVTNKLVPLDDSGNPVAGSTLVRDAVAPETASIRLINPESGAFFMRGYVDLVDTLNAAEESEYLEFKLIFDSVQYTATYNEELGLWQSSSYNADTRLTNSSDSTFTITSFDASTGEASWQFLLPEVVTTGTYETILVLTDAAENASLVVKSFTITDGPPELFITIADPVLYAGETTTVTFDFSEEVTGFDLTDVFCFDTVSGLQQDALDPTLWTATLEVSSSQGLAMPMVVSVGDGAVLDRTGNENTTGASAVYTVMPSSPIVGDITMIDDTLWGTALADVIDGLTGDDILYGEGGDDLLLGHEQDDVLMGGYGDDTFLAGDGDDIVSGGYGDDIYYADAFGDFTYTQNYVVGGEGKDTVYFHYGMSEYKIAFVSASQFDFLNTLLGDEAGFRGITEYDLSFEEDLPVLRIERVDNFWEDLSGQVDYAQVEEYVFADATLQFTAVTGDAVFGTGWVLNVVSADGALLMDGAYDPLQTTIGIKVEGSGYGDRLIGGLGDDVLAGGGGDDVIVSLGGDDHLYGGTGDDVLIATTAWTGADPGEVVLNGGEGADTFVFLPEDPAQRVAVTIEDFSVAEGDLIDLSGIYHEAASGDLQAITAADLVNTDFMDDDGAGYASLHLEGFVDADGEALADVDVRIDFDSANVPDTVSSDWFAESDTGVLSEHWWDQLYSSLAN</sequence>
<dbReference type="InterPro" id="IPR001343">
    <property type="entry name" value="Hemolysn_Ca-bd"/>
</dbReference>
<feature type="domain" description="Bacterial Ig-like" evidence="5">
    <location>
        <begin position="3162"/>
        <end position="3258"/>
    </location>
</feature>
<dbReference type="InterPro" id="IPR013783">
    <property type="entry name" value="Ig-like_fold"/>
</dbReference>
<proteinExistence type="predicted"/>
<dbReference type="Gene3D" id="2.60.40.10">
    <property type="entry name" value="Immunoglobulins"/>
    <property type="match status" value="1"/>
</dbReference>
<dbReference type="Pfam" id="PF17963">
    <property type="entry name" value="Big_9"/>
    <property type="match status" value="5"/>
</dbReference>
<dbReference type="PANTHER" id="PTHR38340">
    <property type="entry name" value="S-LAYER PROTEIN"/>
    <property type="match status" value="1"/>
</dbReference>
<evidence type="ECO:0000256" key="2">
    <source>
        <dbReference type="ARBA" id="ARBA00022525"/>
    </source>
</evidence>
<dbReference type="eggNOG" id="COG0726">
    <property type="taxonomic scope" value="Bacteria"/>
</dbReference>
<evidence type="ECO:0000256" key="1">
    <source>
        <dbReference type="ARBA" id="ARBA00004613"/>
    </source>
</evidence>
<feature type="domain" description="RapA2 cadherin-like" evidence="4">
    <location>
        <begin position="2408"/>
        <end position="2467"/>
    </location>
</feature>
<dbReference type="InterPro" id="IPR010221">
    <property type="entry name" value="VCBS_dom"/>
</dbReference>
<dbReference type="InterPro" id="IPR050557">
    <property type="entry name" value="RTX_toxin/Mannuronan_C5-epim"/>
</dbReference>
<dbReference type="NCBIfam" id="TIGR01965">
    <property type="entry name" value="VCBS_repeat"/>
    <property type="match status" value="7"/>
</dbReference>
<dbReference type="HOGENOM" id="CLU_224498_0_0_10"/>
<dbReference type="InterPro" id="IPR011049">
    <property type="entry name" value="Serralysin-like_metalloprot_C"/>
</dbReference>
<dbReference type="InterPro" id="IPR044048">
    <property type="entry name" value="Big_12"/>
</dbReference>